<gene>
    <name evidence="3" type="ORF">C7K08_05795</name>
</gene>
<name>A0A2P7EFC0_9SYNE</name>
<dbReference type="Pfam" id="PF04014">
    <property type="entry name" value="MazE_antitoxin"/>
    <property type="match status" value="1"/>
</dbReference>
<dbReference type="EMBL" id="PXVC01000017">
    <property type="protein sequence ID" value="PSI01894.1"/>
    <property type="molecule type" value="Genomic_DNA"/>
</dbReference>
<keyword evidence="1" id="KW-0238">DNA-binding</keyword>
<reference evidence="4" key="1">
    <citation type="submission" date="2018-03" db="EMBL/GenBank/DDBJ databases">
        <title>Ecological and genomic features of two cosmopolitan and abundant freshwater picocyanobacteria.</title>
        <authorList>
            <person name="Cabello-Yeves P.J."/>
            <person name="Picazo A."/>
            <person name="Camacho A."/>
            <person name="Callieri C."/>
            <person name="Rosselli R."/>
            <person name="Roda-Garcia J."/>
            <person name="Coutinho F.H."/>
            <person name="Rodriguez-Valera F."/>
        </authorList>
    </citation>
    <scope>NUCLEOTIDE SEQUENCE [LARGE SCALE GENOMIC DNA]</scope>
    <source>
        <strain evidence="4">Tous</strain>
    </source>
</reference>
<dbReference type="AlphaFoldDB" id="A0A2P7EFC0"/>
<comment type="caution">
    <text evidence="3">The sequence shown here is derived from an EMBL/GenBank/DDBJ whole genome shotgun (WGS) entry which is preliminary data.</text>
</comment>
<dbReference type="Gene3D" id="2.10.260.10">
    <property type="match status" value="1"/>
</dbReference>
<sequence>MATITLTSKGQLTIPRQLREALGLAPGARLQASIDRNGRLVLVPSKYEPEDLFRNRPKVDRVLTIHDMDRAIALAVGGEDT</sequence>
<dbReference type="Proteomes" id="UP000240206">
    <property type="component" value="Unassembled WGS sequence"/>
</dbReference>
<dbReference type="NCBIfam" id="TIGR01439">
    <property type="entry name" value="lp_hng_hel_AbrB"/>
    <property type="match status" value="1"/>
</dbReference>
<dbReference type="STRING" id="1910958.BTM30_06860"/>
<dbReference type="SUPFAM" id="SSF89447">
    <property type="entry name" value="AbrB/MazE/MraZ-like"/>
    <property type="match status" value="1"/>
</dbReference>
<keyword evidence="4" id="KW-1185">Reference proteome</keyword>
<proteinExistence type="predicted"/>
<dbReference type="InterPro" id="IPR007159">
    <property type="entry name" value="SpoVT-AbrB_dom"/>
</dbReference>
<dbReference type="InterPro" id="IPR037914">
    <property type="entry name" value="SpoVT-AbrB_sf"/>
</dbReference>
<dbReference type="GO" id="GO:0003677">
    <property type="term" value="F:DNA binding"/>
    <property type="evidence" value="ECO:0007669"/>
    <property type="project" value="UniProtKB-UniRule"/>
</dbReference>
<evidence type="ECO:0000256" key="1">
    <source>
        <dbReference type="PROSITE-ProRule" id="PRU01076"/>
    </source>
</evidence>
<evidence type="ECO:0000259" key="2">
    <source>
        <dbReference type="PROSITE" id="PS51740"/>
    </source>
</evidence>
<organism evidence="3 4">
    <name type="scientific">Synechococcus lacustris str. Tous</name>
    <dbReference type="NCBI Taxonomy" id="1910958"/>
    <lineage>
        <taxon>Bacteria</taxon>
        <taxon>Bacillati</taxon>
        <taxon>Cyanobacteriota</taxon>
        <taxon>Cyanophyceae</taxon>
        <taxon>Synechococcales</taxon>
        <taxon>Synechococcaceae</taxon>
        <taxon>Synechococcus</taxon>
    </lineage>
</organism>
<accession>A0A2P7EFC0</accession>
<feature type="domain" description="SpoVT-AbrB" evidence="2">
    <location>
        <begin position="1"/>
        <end position="47"/>
    </location>
</feature>
<evidence type="ECO:0000313" key="3">
    <source>
        <dbReference type="EMBL" id="PSI01894.1"/>
    </source>
</evidence>
<evidence type="ECO:0000313" key="4">
    <source>
        <dbReference type="Proteomes" id="UP000240206"/>
    </source>
</evidence>
<protein>
    <submittedName>
        <fullName evidence="3">AbrB family transcriptional regulator</fullName>
    </submittedName>
</protein>
<dbReference type="PROSITE" id="PS51740">
    <property type="entry name" value="SPOVT_ABRB"/>
    <property type="match status" value="1"/>
</dbReference>
<dbReference type="RefSeq" id="WP_106499693.1">
    <property type="nucleotide sequence ID" value="NZ_PXVC01000017.1"/>
</dbReference>
<dbReference type="SMART" id="SM00966">
    <property type="entry name" value="SpoVT_AbrB"/>
    <property type="match status" value="1"/>
</dbReference>